<protein>
    <submittedName>
        <fullName evidence="2">Uncharacterized protein</fullName>
    </submittedName>
</protein>
<accession>A0A9N7UIR6</accession>
<dbReference type="EMBL" id="CADEAL010001275">
    <property type="protein sequence ID" value="CAB1430843.1"/>
    <property type="molecule type" value="Genomic_DNA"/>
</dbReference>
<dbReference type="Proteomes" id="UP001153269">
    <property type="component" value="Unassembled WGS sequence"/>
</dbReference>
<dbReference type="AlphaFoldDB" id="A0A9N7UIR6"/>
<evidence type="ECO:0000256" key="1">
    <source>
        <dbReference type="SAM" id="MobiDB-lite"/>
    </source>
</evidence>
<keyword evidence="3" id="KW-1185">Reference proteome</keyword>
<feature type="region of interest" description="Disordered" evidence="1">
    <location>
        <begin position="1"/>
        <end position="25"/>
    </location>
</feature>
<proteinExistence type="predicted"/>
<organism evidence="2 3">
    <name type="scientific">Pleuronectes platessa</name>
    <name type="common">European plaice</name>
    <dbReference type="NCBI Taxonomy" id="8262"/>
    <lineage>
        <taxon>Eukaryota</taxon>
        <taxon>Metazoa</taxon>
        <taxon>Chordata</taxon>
        <taxon>Craniata</taxon>
        <taxon>Vertebrata</taxon>
        <taxon>Euteleostomi</taxon>
        <taxon>Actinopterygii</taxon>
        <taxon>Neopterygii</taxon>
        <taxon>Teleostei</taxon>
        <taxon>Neoteleostei</taxon>
        <taxon>Acanthomorphata</taxon>
        <taxon>Carangaria</taxon>
        <taxon>Pleuronectiformes</taxon>
        <taxon>Pleuronectoidei</taxon>
        <taxon>Pleuronectidae</taxon>
        <taxon>Pleuronectes</taxon>
    </lineage>
</organism>
<feature type="non-terminal residue" evidence="2">
    <location>
        <position position="1"/>
    </location>
</feature>
<evidence type="ECO:0000313" key="3">
    <source>
        <dbReference type="Proteomes" id="UP001153269"/>
    </source>
</evidence>
<comment type="caution">
    <text evidence="2">The sequence shown here is derived from an EMBL/GenBank/DDBJ whole genome shotgun (WGS) entry which is preliminary data.</text>
</comment>
<evidence type="ECO:0000313" key="2">
    <source>
        <dbReference type="EMBL" id="CAB1430843.1"/>
    </source>
</evidence>
<sequence>EHAIHNHTNPHPVITTHTESPNEDFPPTCLYPQLSIRGQDESESFGKKGCPCNSTLGLTELRHGLLQPILSRPIFLSWPSHLP</sequence>
<reference evidence="2" key="1">
    <citation type="submission" date="2020-03" db="EMBL/GenBank/DDBJ databases">
        <authorList>
            <person name="Weist P."/>
        </authorList>
    </citation>
    <scope>NUCLEOTIDE SEQUENCE</scope>
</reference>
<feature type="non-terminal residue" evidence="2">
    <location>
        <position position="83"/>
    </location>
</feature>
<name>A0A9N7UIR6_PLEPL</name>
<gene>
    <name evidence="2" type="ORF">PLEPLA_LOCUS18838</name>
</gene>